<keyword evidence="4" id="KW-0408">Iron</keyword>
<dbReference type="GO" id="GO:0051536">
    <property type="term" value="F:iron-sulfur cluster binding"/>
    <property type="evidence" value="ECO:0007669"/>
    <property type="project" value="UniProtKB-KW"/>
</dbReference>
<dbReference type="InterPro" id="IPR016100">
    <property type="entry name" value="Prismane_a-bundle"/>
</dbReference>
<dbReference type="Proteomes" id="UP000019335">
    <property type="component" value="Chromosome 16"/>
</dbReference>
<dbReference type="AlphaFoldDB" id="W7TTN5"/>
<gene>
    <name evidence="7" type="ORF">Naga_100030g11</name>
</gene>
<proteinExistence type="inferred from homology"/>
<dbReference type="GO" id="GO:0005737">
    <property type="term" value="C:cytoplasm"/>
    <property type="evidence" value="ECO:0007669"/>
    <property type="project" value="InterPro"/>
</dbReference>
<dbReference type="EMBL" id="AZIL01001543">
    <property type="protein sequence ID" value="EWM23704.1"/>
    <property type="molecule type" value="Genomic_DNA"/>
</dbReference>
<dbReference type="Gene3D" id="1.20.1270.20">
    <property type="match status" value="2"/>
</dbReference>
<dbReference type="PANTHER" id="PTHR30109">
    <property type="entry name" value="HYDROXYLAMINE REDUCTASE"/>
    <property type="match status" value="1"/>
</dbReference>
<evidence type="ECO:0000256" key="4">
    <source>
        <dbReference type="ARBA" id="ARBA00023004"/>
    </source>
</evidence>
<keyword evidence="5" id="KW-0411">Iron-sulfur</keyword>
<dbReference type="OMA" id="AYAQGMC"/>
<keyword evidence="3" id="KW-0560">Oxidoreductase</keyword>
<dbReference type="FunFam" id="1.20.1270.20:FF:000001">
    <property type="entry name" value="Hydroxylamine reductase"/>
    <property type="match status" value="1"/>
</dbReference>
<dbReference type="InterPro" id="IPR010048">
    <property type="entry name" value="Hydroxylam_reduct"/>
</dbReference>
<keyword evidence="8" id="KW-1185">Reference proteome</keyword>
<keyword evidence="6" id="KW-0732">Signal</keyword>
<organism evidence="7 8">
    <name type="scientific">Nannochloropsis gaditana</name>
    <dbReference type="NCBI Taxonomy" id="72520"/>
    <lineage>
        <taxon>Eukaryota</taxon>
        <taxon>Sar</taxon>
        <taxon>Stramenopiles</taxon>
        <taxon>Ochrophyta</taxon>
        <taxon>Eustigmatophyceae</taxon>
        <taxon>Eustigmatales</taxon>
        <taxon>Monodopsidaceae</taxon>
        <taxon>Nannochloropsis</taxon>
    </lineage>
</organism>
<dbReference type="InterPro" id="IPR004137">
    <property type="entry name" value="HCP/CODH"/>
</dbReference>
<dbReference type="InterPro" id="IPR011254">
    <property type="entry name" value="Prismane-like_sf"/>
</dbReference>
<dbReference type="GO" id="GO:0050418">
    <property type="term" value="F:hydroxylamine reductase activity"/>
    <property type="evidence" value="ECO:0007669"/>
    <property type="project" value="TreeGrafter"/>
</dbReference>
<dbReference type="Pfam" id="PF03063">
    <property type="entry name" value="Prismane"/>
    <property type="match status" value="1"/>
</dbReference>
<evidence type="ECO:0000313" key="8">
    <source>
        <dbReference type="Proteomes" id="UP000019335"/>
    </source>
</evidence>
<evidence type="ECO:0000313" key="7">
    <source>
        <dbReference type="EMBL" id="EWM23704.1"/>
    </source>
</evidence>
<evidence type="ECO:0000256" key="2">
    <source>
        <dbReference type="ARBA" id="ARBA00022723"/>
    </source>
</evidence>
<dbReference type="GO" id="GO:0004601">
    <property type="term" value="F:peroxidase activity"/>
    <property type="evidence" value="ECO:0007669"/>
    <property type="project" value="TreeGrafter"/>
</dbReference>
<dbReference type="NCBIfam" id="TIGR01703">
    <property type="entry name" value="hybrid_clust"/>
    <property type="match status" value="1"/>
</dbReference>
<comment type="caution">
    <text evidence="7">The sequence shown here is derived from an EMBL/GenBank/DDBJ whole genome shotgun (WGS) entry which is preliminary data.</text>
</comment>
<dbReference type="GO" id="GO:0042542">
    <property type="term" value="P:response to hydrogen peroxide"/>
    <property type="evidence" value="ECO:0007669"/>
    <property type="project" value="TreeGrafter"/>
</dbReference>
<dbReference type="HAMAP" id="MF_00069">
    <property type="entry name" value="Hydroxylam_reduct"/>
    <property type="match status" value="1"/>
</dbReference>
<dbReference type="NCBIfam" id="NF003658">
    <property type="entry name" value="PRK05290.1"/>
    <property type="match status" value="1"/>
</dbReference>
<feature type="chain" id="PRO_5004901232" evidence="6">
    <location>
        <begin position="23"/>
        <end position="642"/>
    </location>
</feature>
<name>W7TTN5_9STRA</name>
<dbReference type="SUPFAM" id="SSF56821">
    <property type="entry name" value="Prismane protein-like"/>
    <property type="match status" value="1"/>
</dbReference>
<feature type="signal peptide" evidence="6">
    <location>
        <begin position="1"/>
        <end position="22"/>
    </location>
</feature>
<evidence type="ECO:0000256" key="1">
    <source>
        <dbReference type="ARBA" id="ARBA00022490"/>
    </source>
</evidence>
<dbReference type="OrthoDB" id="1470350at2759"/>
<accession>W7TTN5</accession>
<evidence type="ECO:0000256" key="3">
    <source>
        <dbReference type="ARBA" id="ARBA00023002"/>
    </source>
</evidence>
<keyword evidence="2" id="KW-0479">Metal-binding</keyword>
<evidence type="ECO:0000256" key="5">
    <source>
        <dbReference type="ARBA" id="ARBA00023014"/>
    </source>
</evidence>
<evidence type="ECO:0000256" key="6">
    <source>
        <dbReference type="SAM" id="SignalP"/>
    </source>
</evidence>
<dbReference type="FunFam" id="3.40.50.2030:FF:000002">
    <property type="entry name" value="Hydroxylamine reductase"/>
    <property type="match status" value="1"/>
</dbReference>
<dbReference type="Gene3D" id="3.40.50.2030">
    <property type="match status" value="2"/>
</dbReference>
<protein>
    <submittedName>
        <fullName evidence="7">Hybrid cluster protein</fullName>
    </submittedName>
</protein>
<dbReference type="GO" id="GO:0046872">
    <property type="term" value="F:metal ion binding"/>
    <property type="evidence" value="ECO:0007669"/>
    <property type="project" value="UniProtKB-KW"/>
</dbReference>
<dbReference type="InterPro" id="IPR016099">
    <property type="entry name" value="Prismane-like_a/b-sand"/>
</dbReference>
<dbReference type="PANTHER" id="PTHR30109:SF0">
    <property type="entry name" value="HYDROXYLAMINE REDUCTASE"/>
    <property type="match status" value="1"/>
</dbReference>
<keyword evidence="1" id="KW-0963">Cytoplasm</keyword>
<sequence>MLTTHNRRLLPLAFLSMQQCLASSRPSVTIASVGFVRSLHTTPSVFKCAPRFRVLSRRASTIDTLEKNTAGNNDMMCFQCEQTKHGKACSPAEGSVQGVCGKTPETAALQDLLVHYSMGISQYAHLARVHGGLSDVSVDRFLLDSLFSTLTNVNFDADRFVAFLAEAEEARDRAKSLYEKAVAGKQIESARLSGPAEMDLSALQGQAGKLETIGHMVGVNHRKELAPNPDAWSLGELLLYGLKGTAAYADHARILGKESEAVYAFIHEAMAALANLPSQSTEGLLKLALRCGETNLEVMELLDAGSTGRYGHPRPTEVRTTPVKGKCIAVSGHDLRDLEEILKRTAGRGINVYTHGELLPAFGYPKIREAYPHLVGNYGGAWQAQKVEFARFPGPVVVTTNCLIEPQKTYKDRIYTRGVVGWRGVKHIKDWDSQFPAVIEQALAMPGFIEDKPKNVTTTGYGRDAVLSMAGDIVNAINTGDIKQLYLIGGCDGAEANRTYFRDIATGLPRDAVILTLGCGKYRMNKLPFEPTLGGIPRLLDMGQCNDAYSAIKVATALAEVYKCDVNDLPLQYAISWFEQKAVAVFLTMLFLGLKNIKLGPQLPAFLTPNVLQILADTYGVKQVNLADHDADLKEMIARTPR</sequence>
<reference evidence="7 8" key="1">
    <citation type="journal article" date="2014" name="Mol. Plant">
        <title>Chromosome Scale Genome Assembly and Transcriptome Profiling of Nannochloropsis gaditana in Nitrogen Depletion.</title>
        <authorList>
            <person name="Corteggiani Carpinelli E."/>
            <person name="Telatin A."/>
            <person name="Vitulo N."/>
            <person name="Forcato C."/>
            <person name="D'Angelo M."/>
            <person name="Schiavon R."/>
            <person name="Vezzi A."/>
            <person name="Giacometti G.M."/>
            <person name="Morosinotto T."/>
            <person name="Valle G."/>
        </authorList>
    </citation>
    <scope>NUCLEOTIDE SEQUENCE [LARGE SCALE GENOMIC DNA]</scope>
    <source>
        <strain evidence="7 8">B-31</strain>
    </source>
</reference>